<gene>
    <name evidence="2" type="ORF">AB0H04_25075</name>
</gene>
<protein>
    <submittedName>
        <fullName evidence="2">Cellulose-binding protein</fullName>
    </submittedName>
</protein>
<organism evidence="2 3">
    <name type="scientific">Streptomyces flaveolus</name>
    <dbReference type="NCBI Taxonomy" id="67297"/>
    <lineage>
        <taxon>Bacteria</taxon>
        <taxon>Bacillati</taxon>
        <taxon>Actinomycetota</taxon>
        <taxon>Actinomycetes</taxon>
        <taxon>Kitasatosporales</taxon>
        <taxon>Streptomycetaceae</taxon>
        <taxon>Streptomyces</taxon>
    </lineage>
</organism>
<name>A0ABV3ADS8_9ACTN</name>
<proteinExistence type="predicted"/>
<dbReference type="Proteomes" id="UP001551011">
    <property type="component" value="Unassembled WGS sequence"/>
</dbReference>
<dbReference type="EMBL" id="JBFAEG010000018">
    <property type="protein sequence ID" value="MEU5710104.1"/>
    <property type="molecule type" value="Genomic_DNA"/>
</dbReference>
<keyword evidence="1" id="KW-0175">Coiled coil</keyword>
<keyword evidence="3" id="KW-1185">Reference proteome</keyword>
<evidence type="ECO:0000313" key="2">
    <source>
        <dbReference type="EMBL" id="MEU5710104.1"/>
    </source>
</evidence>
<accession>A0ABV3ADS8</accession>
<dbReference type="RefSeq" id="WP_359258590.1">
    <property type="nucleotide sequence ID" value="NZ_JBFAEG010000018.1"/>
</dbReference>
<evidence type="ECO:0000313" key="3">
    <source>
        <dbReference type="Proteomes" id="UP001551011"/>
    </source>
</evidence>
<reference evidence="2 3" key="1">
    <citation type="submission" date="2024-06" db="EMBL/GenBank/DDBJ databases">
        <title>The Natural Products Discovery Center: Release of the First 8490 Sequenced Strains for Exploring Actinobacteria Biosynthetic Diversity.</title>
        <authorList>
            <person name="Kalkreuter E."/>
            <person name="Kautsar S.A."/>
            <person name="Yang D."/>
            <person name="Bader C.D."/>
            <person name="Teijaro C.N."/>
            <person name="Fluegel L."/>
            <person name="Davis C.M."/>
            <person name="Simpson J.R."/>
            <person name="Lauterbach L."/>
            <person name="Steele A.D."/>
            <person name="Gui C."/>
            <person name="Meng S."/>
            <person name="Li G."/>
            <person name="Viehrig K."/>
            <person name="Ye F."/>
            <person name="Su P."/>
            <person name="Kiefer A.F."/>
            <person name="Nichols A."/>
            <person name="Cepeda A.J."/>
            <person name="Yan W."/>
            <person name="Fan B."/>
            <person name="Jiang Y."/>
            <person name="Adhikari A."/>
            <person name="Zheng C.-J."/>
            <person name="Schuster L."/>
            <person name="Cowan T.M."/>
            <person name="Smanski M.J."/>
            <person name="Chevrette M.G."/>
            <person name="De Carvalho L.P.S."/>
            <person name="Shen B."/>
        </authorList>
    </citation>
    <scope>NUCLEOTIDE SEQUENCE [LARGE SCALE GENOMIC DNA]</scope>
    <source>
        <strain evidence="2 3">NPDC020594</strain>
    </source>
</reference>
<comment type="caution">
    <text evidence="2">The sequence shown here is derived from an EMBL/GenBank/DDBJ whole genome shotgun (WGS) entry which is preliminary data.</text>
</comment>
<evidence type="ECO:0000256" key="1">
    <source>
        <dbReference type="SAM" id="Coils"/>
    </source>
</evidence>
<sequence>MSSASMPPHGFATVRGRGYRPDQVEAYLEALSEDRDAAWERAARLTVLAKDMGAEAALLREAVEQLPPQTYETLGERARQLYQFVLDEADHLRERARKEAEEEIERGKADGERVLQEAREAADAVRAEADERARQWLLAVQIEADGIRVAARRAVKSGRMEALAELREARRRTDGMLAEQSREHAARWSRAEREEAERMAALDAGHAGRASRAEAALAEAERALADAEEYARRSPEEARARADEIIAEARAQEERIAGETEQVLREHGELWDDMQAHMDSVRDSLISLTGRVVLE</sequence>
<feature type="coiled-coil region" evidence="1">
    <location>
        <begin position="210"/>
        <end position="262"/>
    </location>
</feature>
<feature type="coiled-coil region" evidence="1">
    <location>
        <begin position="86"/>
        <end position="135"/>
    </location>
</feature>